<protein>
    <submittedName>
        <fullName evidence="3">Uncharacterized protein</fullName>
    </submittedName>
</protein>
<reference evidence="3" key="1">
    <citation type="submission" date="2022-11" db="UniProtKB">
        <authorList>
            <consortium name="WormBaseParasite"/>
        </authorList>
    </citation>
    <scope>IDENTIFICATION</scope>
</reference>
<evidence type="ECO:0000313" key="3">
    <source>
        <dbReference type="WBParaSite" id="PSAMB.scaffold380size53813.g5202.t1"/>
    </source>
</evidence>
<sequence length="128" mass="14414">MRRSTGPCTELLGAPDRTGTDLFFRGPSITRSGPELRYMGKNCNKRSTDRTVDRRYWTVDRRYLVLDRGTWCWTAVHGAGPRYLVLDRTGTGPTPLSLGPNLDRDRPNRTLDRTGTGIDLKNPGPTHL</sequence>
<dbReference type="WBParaSite" id="PSAMB.scaffold380size53813.g5202.t1">
    <property type="protein sequence ID" value="PSAMB.scaffold380size53813.g5202.t1"/>
    <property type="gene ID" value="PSAMB.scaffold380size53813.g5202"/>
</dbReference>
<accession>A0A914WG44</accession>
<proteinExistence type="predicted"/>
<feature type="region of interest" description="Disordered" evidence="1">
    <location>
        <begin position="90"/>
        <end position="128"/>
    </location>
</feature>
<dbReference type="AlphaFoldDB" id="A0A914WG44"/>
<name>A0A914WG44_9BILA</name>
<evidence type="ECO:0000256" key="1">
    <source>
        <dbReference type="SAM" id="MobiDB-lite"/>
    </source>
</evidence>
<feature type="compositionally biased region" description="Basic and acidic residues" evidence="1">
    <location>
        <begin position="102"/>
        <end position="112"/>
    </location>
</feature>
<organism evidence="2 3">
    <name type="scientific">Plectus sambesii</name>
    <dbReference type="NCBI Taxonomy" id="2011161"/>
    <lineage>
        <taxon>Eukaryota</taxon>
        <taxon>Metazoa</taxon>
        <taxon>Ecdysozoa</taxon>
        <taxon>Nematoda</taxon>
        <taxon>Chromadorea</taxon>
        <taxon>Plectida</taxon>
        <taxon>Plectina</taxon>
        <taxon>Plectoidea</taxon>
        <taxon>Plectidae</taxon>
        <taxon>Plectus</taxon>
    </lineage>
</organism>
<evidence type="ECO:0000313" key="2">
    <source>
        <dbReference type="Proteomes" id="UP000887566"/>
    </source>
</evidence>
<keyword evidence="2" id="KW-1185">Reference proteome</keyword>
<dbReference type="Proteomes" id="UP000887566">
    <property type="component" value="Unplaced"/>
</dbReference>